<evidence type="ECO:0000256" key="10">
    <source>
        <dbReference type="SAM" id="Phobius"/>
    </source>
</evidence>
<dbReference type="GO" id="GO:2000640">
    <property type="term" value="P:positive regulation of SREBP signaling pathway"/>
    <property type="evidence" value="ECO:0007669"/>
    <property type="project" value="InterPro"/>
</dbReference>
<dbReference type="PANTHER" id="PTHR13481">
    <property type="entry name" value="SREBP REGULATING GENE PROTEIN"/>
    <property type="match status" value="1"/>
</dbReference>
<evidence type="ECO:0000256" key="2">
    <source>
        <dbReference type="ARBA" id="ARBA00022692"/>
    </source>
</evidence>
<feature type="compositionally biased region" description="Low complexity" evidence="9">
    <location>
        <begin position="80"/>
        <end position="89"/>
    </location>
</feature>
<comment type="subcellular location">
    <subcellularLocation>
        <location evidence="1">Golgi apparatus membrane</location>
        <topology evidence="1">Single-pass membrane protein</topology>
    </subcellularLocation>
</comment>
<keyword evidence="6" id="KW-0325">Glycoprotein</keyword>
<evidence type="ECO:0000256" key="4">
    <source>
        <dbReference type="ARBA" id="ARBA00023034"/>
    </source>
</evidence>
<dbReference type="Pfam" id="PF10218">
    <property type="entry name" value="SPRING1"/>
    <property type="match status" value="2"/>
</dbReference>
<evidence type="ECO:0000313" key="12">
    <source>
        <dbReference type="Proteomes" id="UP000695562"/>
    </source>
</evidence>
<keyword evidence="4" id="KW-0333">Golgi apparatus</keyword>
<evidence type="ECO:0000256" key="3">
    <source>
        <dbReference type="ARBA" id="ARBA00022989"/>
    </source>
</evidence>
<evidence type="ECO:0000256" key="1">
    <source>
        <dbReference type="ARBA" id="ARBA00004194"/>
    </source>
</evidence>
<dbReference type="GO" id="GO:0000139">
    <property type="term" value="C:Golgi membrane"/>
    <property type="evidence" value="ECO:0007669"/>
    <property type="project" value="UniProtKB-SubCell"/>
</dbReference>
<evidence type="ECO:0000256" key="9">
    <source>
        <dbReference type="SAM" id="MobiDB-lite"/>
    </source>
</evidence>
<comment type="similarity">
    <text evidence="7">Belongs to the SPRING family.</text>
</comment>
<keyword evidence="2 10" id="KW-0812">Transmembrane</keyword>
<keyword evidence="5 10" id="KW-0472">Membrane</keyword>
<protein>
    <recommendedName>
        <fullName evidence="8">SREBP regulating gene protein</fullName>
    </recommendedName>
</protein>
<dbReference type="Proteomes" id="UP000695562">
    <property type="component" value="Unassembled WGS sequence"/>
</dbReference>
<dbReference type="InterPro" id="IPR019352">
    <property type="entry name" value="SPRING1"/>
</dbReference>
<feature type="region of interest" description="Disordered" evidence="9">
    <location>
        <begin position="134"/>
        <end position="158"/>
    </location>
</feature>
<dbReference type="AlphaFoldDB" id="A0A8J4PX52"/>
<evidence type="ECO:0000256" key="6">
    <source>
        <dbReference type="ARBA" id="ARBA00023180"/>
    </source>
</evidence>
<dbReference type="EMBL" id="AJWJ01000093">
    <property type="protein sequence ID" value="KAF2075593.1"/>
    <property type="molecule type" value="Genomic_DNA"/>
</dbReference>
<proteinExistence type="inferred from homology"/>
<evidence type="ECO:0000256" key="7">
    <source>
        <dbReference type="ARBA" id="ARBA00023461"/>
    </source>
</evidence>
<sequence>MRIPLKYGIFFVILIGIGFTFIIFYNTTHQQIKESEKDIIQRKKLDAILKSVNFRWGPSYDTDNKQSLSSSGTATTDAEQQQQQQLPPQQLRCKNTVQGIDYVTDSQGYLCSRQYIDLVTGCCNQTILQQHSESFQSGSSSQDDKNNNNNHNNNKLPIKQKDTDSIYLKYQDPKEKIFERFTCTRCKESMGCCKEYEFCVSCCMRSDKIPTLRDTFFSILEKNYSSFIKSQFDLCSVACRTSSNSLHNQREYKQQEYKFCYGPSTPN</sequence>
<gene>
    <name evidence="11" type="ORF">CYY_003098</name>
</gene>
<keyword evidence="3 10" id="KW-1133">Transmembrane helix</keyword>
<accession>A0A8J4PX52</accession>
<feature type="compositionally biased region" description="Polar residues" evidence="9">
    <location>
        <begin position="65"/>
        <end position="79"/>
    </location>
</feature>
<organism evidence="11 12">
    <name type="scientific">Polysphondylium violaceum</name>
    <dbReference type="NCBI Taxonomy" id="133409"/>
    <lineage>
        <taxon>Eukaryota</taxon>
        <taxon>Amoebozoa</taxon>
        <taxon>Evosea</taxon>
        <taxon>Eumycetozoa</taxon>
        <taxon>Dictyostelia</taxon>
        <taxon>Dictyosteliales</taxon>
        <taxon>Dictyosteliaceae</taxon>
        <taxon>Polysphondylium</taxon>
    </lineage>
</organism>
<evidence type="ECO:0000313" key="11">
    <source>
        <dbReference type="EMBL" id="KAF2075593.1"/>
    </source>
</evidence>
<reference evidence="11" key="1">
    <citation type="submission" date="2020-01" db="EMBL/GenBank/DDBJ databases">
        <title>Development of genomics and gene disruption for Polysphondylium violaceum indicates a role for the polyketide synthase stlB in stalk morphogenesis.</title>
        <authorList>
            <person name="Narita B."/>
            <person name="Kawabe Y."/>
            <person name="Kin K."/>
            <person name="Saito T."/>
            <person name="Gibbs R."/>
            <person name="Kuspa A."/>
            <person name="Muzny D."/>
            <person name="Queller D."/>
            <person name="Richards S."/>
            <person name="Strassman J."/>
            <person name="Sucgang R."/>
            <person name="Worley K."/>
            <person name="Schaap P."/>
        </authorList>
    </citation>
    <scope>NUCLEOTIDE SEQUENCE</scope>
    <source>
        <strain evidence="11">QSvi11</strain>
    </source>
</reference>
<dbReference type="OrthoDB" id="70142at2759"/>
<feature type="compositionally biased region" description="Low complexity" evidence="9">
    <location>
        <begin position="134"/>
        <end position="154"/>
    </location>
</feature>
<comment type="caution">
    <text evidence="11">The sequence shown here is derived from an EMBL/GenBank/DDBJ whole genome shotgun (WGS) entry which is preliminary data.</text>
</comment>
<feature type="region of interest" description="Disordered" evidence="9">
    <location>
        <begin position="61"/>
        <end position="89"/>
    </location>
</feature>
<name>A0A8J4PX52_9MYCE</name>
<dbReference type="PANTHER" id="PTHR13481:SF0">
    <property type="entry name" value="SREBP REGULATING GENE PROTEIN"/>
    <property type="match status" value="1"/>
</dbReference>
<evidence type="ECO:0000256" key="8">
    <source>
        <dbReference type="ARBA" id="ARBA00023485"/>
    </source>
</evidence>
<keyword evidence="12" id="KW-1185">Reference proteome</keyword>
<feature type="transmembrane region" description="Helical" evidence="10">
    <location>
        <begin position="7"/>
        <end position="25"/>
    </location>
</feature>
<evidence type="ECO:0000256" key="5">
    <source>
        <dbReference type="ARBA" id="ARBA00023136"/>
    </source>
</evidence>